<dbReference type="InterPro" id="IPR056957">
    <property type="entry name" value="Pam3_Gp34-like"/>
</dbReference>
<dbReference type="Pfam" id="PF23977">
    <property type="entry name" value="Pam3_Gp34"/>
    <property type="match status" value="1"/>
</dbReference>
<dbReference type="EMBL" id="LR798371">
    <property type="protein sequence ID" value="CAB5227417.1"/>
    <property type="molecule type" value="Genomic_DNA"/>
</dbReference>
<accession>A0A6J5SF39</accession>
<name>A0A6J5SF39_9CAUD</name>
<dbReference type="EMBL" id="LR797256">
    <property type="protein sequence ID" value="CAB4197225.1"/>
    <property type="molecule type" value="Genomic_DNA"/>
</dbReference>
<reference evidence="4" key="1">
    <citation type="submission" date="2020-05" db="EMBL/GenBank/DDBJ databases">
        <authorList>
            <person name="Chiriac C."/>
            <person name="Salcher M."/>
            <person name="Ghai R."/>
            <person name="Kavagutti S V."/>
        </authorList>
    </citation>
    <scope>NUCLEOTIDE SEQUENCE</scope>
</reference>
<evidence type="ECO:0000313" key="4">
    <source>
        <dbReference type="EMBL" id="CAB4212597.1"/>
    </source>
</evidence>
<evidence type="ECO:0000313" key="6">
    <source>
        <dbReference type="EMBL" id="CAB5227417.1"/>
    </source>
</evidence>
<sequence length="269" mass="30118">MATKKNQDNTQLAVSDAQSKQIMLFDDKNISVLAATDDYDNMGRADVAVPFLKVLQALSPECTPGGPDYKDTARPGMISHSITKQVFQNVVITPVVYKRSYLEWVPRSKGGGFRGEYSPETHEVIYNQRKDASSGKCTLENGNDLIETLSFFSLLHSEDSPPEPVIVSMSSTQTKTARQWNQMQQRFIPPGAPMRAYKRCIANYTFGTDMQRNEKGAWYTWRVLKAITNDVDTINMALEFERQIKGGTIVVDRSAMEEGSSAFNDSSDM</sequence>
<protein>
    <submittedName>
        <fullName evidence="4">Uncharacterized protein</fullName>
    </submittedName>
</protein>
<proteinExistence type="predicted"/>
<dbReference type="EMBL" id="LR797035">
    <property type="protein sequence ID" value="CAB4183218.1"/>
    <property type="molecule type" value="Genomic_DNA"/>
</dbReference>
<dbReference type="EMBL" id="LR797447">
    <property type="protein sequence ID" value="CAB4217293.1"/>
    <property type="molecule type" value="Genomic_DNA"/>
</dbReference>
<dbReference type="EMBL" id="LR796936">
    <property type="protein sequence ID" value="CAB4176394.1"/>
    <property type="molecule type" value="Genomic_DNA"/>
</dbReference>
<evidence type="ECO:0000313" key="3">
    <source>
        <dbReference type="EMBL" id="CAB4197225.1"/>
    </source>
</evidence>
<evidence type="ECO:0000313" key="1">
    <source>
        <dbReference type="EMBL" id="CAB4176394.1"/>
    </source>
</evidence>
<dbReference type="EMBL" id="LR797385">
    <property type="protein sequence ID" value="CAB4212597.1"/>
    <property type="molecule type" value="Genomic_DNA"/>
</dbReference>
<evidence type="ECO:0000313" key="2">
    <source>
        <dbReference type="EMBL" id="CAB4183218.1"/>
    </source>
</evidence>
<evidence type="ECO:0000313" key="5">
    <source>
        <dbReference type="EMBL" id="CAB4217293.1"/>
    </source>
</evidence>
<gene>
    <name evidence="2" type="ORF">UFOVP1082_23</name>
    <name evidence="3" type="ORF">UFOVP1322_8</name>
    <name evidence="4" type="ORF">UFOVP1434_30</name>
    <name evidence="6" type="ORF">UFOVP1529_52</name>
    <name evidence="5" type="ORF">UFOVP1593_23</name>
    <name evidence="1" type="ORF">UFOVP992_27</name>
</gene>
<organism evidence="4">
    <name type="scientific">uncultured Caudovirales phage</name>
    <dbReference type="NCBI Taxonomy" id="2100421"/>
    <lineage>
        <taxon>Viruses</taxon>
        <taxon>Duplodnaviria</taxon>
        <taxon>Heunggongvirae</taxon>
        <taxon>Uroviricota</taxon>
        <taxon>Caudoviricetes</taxon>
        <taxon>Peduoviridae</taxon>
        <taxon>Maltschvirus</taxon>
        <taxon>Maltschvirus maltsch</taxon>
    </lineage>
</organism>